<dbReference type="EMBL" id="ML977327">
    <property type="protein sequence ID" value="KAF2113699.1"/>
    <property type="molecule type" value="Genomic_DNA"/>
</dbReference>
<proteinExistence type="predicted"/>
<organism evidence="1 2">
    <name type="scientific">Lophiotrema nucula</name>
    <dbReference type="NCBI Taxonomy" id="690887"/>
    <lineage>
        <taxon>Eukaryota</taxon>
        <taxon>Fungi</taxon>
        <taxon>Dikarya</taxon>
        <taxon>Ascomycota</taxon>
        <taxon>Pezizomycotina</taxon>
        <taxon>Dothideomycetes</taxon>
        <taxon>Pleosporomycetidae</taxon>
        <taxon>Pleosporales</taxon>
        <taxon>Lophiotremataceae</taxon>
        <taxon>Lophiotrema</taxon>
    </lineage>
</organism>
<accession>A0A6A5Z2K7</accession>
<dbReference type="OrthoDB" id="5030973at2759"/>
<keyword evidence="2" id="KW-1185">Reference proteome</keyword>
<dbReference type="Proteomes" id="UP000799770">
    <property type="component" value="Unassembled WGS sequence"/>
</dbReference>
<gene>
    <name evidence="1" type="ORF">BDV96DRAFT_601177</name>
</gene>
<sequence length="296" mass="32319">MAEPLRSFDVVLDPEGEGGHFRYQNAPGEVQRRHLVDRGHSLVVQGELVEVVHGKLFADGDDGTLIIAEFHFLPSKNSRRFKYAEIRLRFEAGDTSASEVEVLSIEPLGHHSLPPTTKLVELTKSVNANVTGGTIVQASAGLGWERKESQEKTRQTTITGTIRLEGRSFGGKNTARWTISENPNDNDGIPTLIRTVTLLRRKLKKEKGNFRFQAEVAISCKVDFASTLGEGRDRVFGRIPKDDPVIFDPGTASAQSTIDASELAKQNLFAHSAVVTSTLLSNTIKGSPASSSETLI</sequence>
<dbReference type="AlphaFoldDB" id="A0A6A5Z2K7"/>
<name>A0A6A5Z2K7_9PLEO</name>
<evidence type="ECO:0000313" key="2">
    <source>
        <dbReference type="Proteomes" id="UP000799770"/>
    </source>
</evidence>
<reference evidence="1" key="1">
    <citation type="journal article" date="2020" name="Stud. Mycol.">
        <title>101 Dothideomycetes genomes: a test case for predicting lifestyles and emergence of pathogens.</title>
        <authorList>
            <person name="Haridas S."/>
            <person name="Albert R."/>
            <person name="Binder M."/>
            <person name="Bloem J."/>
            <person name="Labutti K."/>
            <person name="Salamov A."/>
            <person name="Andreopoulos B."/>
            <person name="Baker S."/>
            <person name="Barry K."/>
            <person name="Bills G."/>
            <person name="Bluhm B."/>
            <person name="Cannon C."/>
            <person name="Castanera R."/>
            <person name="Culley D."/>
            <person name="Daum C."/>
            <person name="Ezra D."/>
            <person name="Gonzalez J."/>
            <person name="Henrissat B."/>
            <person name="Kuo A."/>
            <person name="Liang C."/>
            <person name="Lipzen A."/>
            <person name="Lutzoni F."/>
            <person name="Magnuson J."/>
            <person name="Mondo S."/>
            <person name="Nolan M."/>
            <person name="Ohm R."/>
            <person name="Pangilinan J."/>
            <person name="Park H.-J."/>
            <person name="Ramirez L."/>
            <person name="Alfaro M."/>
            <person name="Sun H."/>
            <person name="Tritt A."/>
            <person name="Yoshinaga Y."/>
            <person name="Zwiers L.-H."/>
            <person name="Turgeon B."/>
            <person name="Goodwin S."/>
            <person name="Spatafora J."/>
            <person name="Crous P."/>
            <person name="Grigoriev I."/>
        </authorList>
    </citation>
    <scope>NUCLEOTIDE SEQUENCE</scope>
    <source>
        <strain evidence="1">CBS 627.86</strain>
    </source>
</reference>
<evidence type="ECO:0000313" key="1">
    <source>
        <dbReference type="EMBL" id="KAF2113699.1"/>
    </source>
</evidence>
<protein>
    <submittedName>
        <fullName evidence="1">Uncharacterized protein</fullName>
    </submittedName>
</protein>